<dbReference type="Proteomes" id="UP000692954">
    <property type="component" value="Unassembled WGS sequence"/>
</dbReference>
<keyword evidence="2" id="KW-1185">Reference proteome</keyword>
<reference evidence="1" key="1">
    <citation type="submission" date="2021-01" db="EMBL/GenBank/DDBJ databases">
        <authorList>
            <consortium name="Genoscope - CEA"/>
            <person name="William W."/>
        </authorList>
    </citation>
    <scope>NUCLEOTIDE SEQUENCE</scope>
</reference>
<protein>
    <submittedName>
        <fullName evidence="1">Uncharacterized protein</fullName>
    </submittedName>
</protein>
<dbReference type="EMBL" id="CAJJDN010000144">
    <property type="protein sequence ID" value="CAD8123403.1"/>
    <property type="molecule type" value="Genomic_DNA"/>
</dbReference>
<sequence length="130" mass="15756">MSTMLLIETIRRQEKKIDDLRFKIQRSESVKKSNRNIDSVQKKEYIKSKTFNKINTSPAQKMKEKDLTINILTERLNRAFVIESELKYQFKKQKVMFKCLYNELYSEVQNMKSEIKRLTTPQKYKKVLYF</sequence>
<name>A0A8S1R7Y5_9CILI</name>
<evidence type="ECO:0000313" key="1">
    <source>
        <dbReference type="EMBL" id="CAD8123403.1"/>
    </source>
</evidence>
<comment type="caution">
    <text evidence="1">The sequence shown here is derived from an EMBL/GenBank/DDBJ whole genome shotgun (WGS) entry which is preliminary data.</text>
</comment>
<proteinExistence type="predicted"/>
<evidence type="ECO:0000313" key="2">
    <source>
        <dbReference type="Proteomes" id="UP000692954"/>
    </source>
</evidence>
<dbReference type="AlphaFoldDB" id="A0A8S1R7Y5"/>
<accession>A0A8S1R7Y5</accession>
<organism evidence="1 2">
    <name type="scientific">Paramecium sonneborni</name>
    <dbReference type="NCBI Taxonomy" id="65129"/>
    <lineage>
        <taxon>Eukaryota</taxon>
        <taxon>Sar</taxon>
        <taxon>Alveolata</taxon>
        <taxon>Ciliophora</taxon>
        <taxon>Intramacronucleata</taxon>
        <taxon>Oligohymenophorea</taxon>
        <taxon>Peniculida</taxon>
        <taxon>Parameciidae</taxon>
        <taxon>Paramecium</taxon>
    </lineage>
</organism>
<dbReference type="OrthoDB" id="300882at2759"/>
<gene>
    <name evidence="1" type="ORF">PSON_ATCC_30995.1.T1440113</name>
</gene>